<accession>A0A315Z8Y2</accession>
<proteinExistence type="predicted"/>
<dbReference type="EMBL" id="QGDO01000005">
    <property type="protein sequence ID" value="PWJ39996.1"/>
    <property type="molecule type" value="Genomic_DNA"/>
</dbReference>
<dbReference type="SUPFAM" id="SSF52129">
    <property type="entry name" value="Caspase-like"/>
    <property type="match status" value="1"/>
</dbReference>
<name>A0A315Z8Y2_SEDFL</name>
<dbReference type="Gene3D" id="2.130.10.10">
    <property type="entry name" value="YVTN repeat-like/Quinoprotein amine dehydrogenase"/>
    <property type="match status" value="2"/>
</dbReference>
<keyword evidence="1 3" id="KW-0853">WD repeat</keyword>
<evidence type="ECO:0000313" key="6">
    <source>
        <dbReference type="Proteomes" id="UP000245535"/>
    </source>
</evidence>
<dbReference type="InterPro" id="IPR013783">
    <property type="entry name" value="Ig-like_fold"/>
</dbReference>
<dbReference type="OrthoDB" id="976443at2"/>
<dbReference type="PANTHER" id="PTHR44019">
    <property type="entry name" value="WD REPEAT-CONTAINING PROTEIN 55"/>
    <property type="match status" value="1"/>
</dbReference>
<dbReference type="PROSITE" id="PS50082">
    <property type="entry name" value="WD_REPEATS_2"/>
    <property type="match status" value="1"/>
</dbReference>
<dbReference type="PANTHER" id="PTHR44019:SF8">
    <property type="entry name" value="POC1 CENTRIOLAR PROTEIN HOMOLOG"/>
    <property type="match status" value="1"/>
</dbReference>
<keyword evidence="2" id="KW-0677">Repeat</keyword>
<dbReference type="AlphaFoldDB" id="A0A315Z8Y2"/>
<feature type="domain" description="Peptidase C14 caspase" evidence="4">
    <location>
        <begin position="446"/>
        <end position="650"/>
    </location>
</feature>
<dbReference type="GO" id="GO:0006508">
    <property type="term" value="P:proteolysis"/>
    <property type="evidence" value="ECO:0007669"/>
    <property type="project" value="InterPro"/>
</dbReference>
<gene>
    <name evidence="5" type="ORF">BC781_10559</name>
</gene>
<dbReference type="InterPro" id="IPR036322">
    <property type="entry name" value="WD40_repeat_dom_sf"/>
</dbReference>
<evidence type="ECO:0000256" key="1">
    <source>
        <dbReference type="ARBA" id="ARBA00022574"/>
    </source>
</evidence>
<dbReference type="InterPro" id="IPR001680">
    <property type="entry name" value="WD40_rpt"/>
</dbReference>
<comment type="caution">
    <text evidence="5">The sequence shown here is derived from an EMBL/GenBank/DDBJ whole genome shotgun (WGS) entry which is preliminary data.</text>
</comment>
<dbReference type="Pfam" id="PF00400">
    <property type="entry name" value="WD40"/>
    <property type="match status" value="3"/>
</dbReference>
<keyword evidence="6" id="KW-1185">Reference proteome</keyword>
<reference evidence="5 6" key="1">
    <citation type="submission" date="2018-03" db="EMBL/GenBank/DDBJ databases">
        <title>Genomic Encyclopedia of Archaeal and Bacterial Type Strains, Phase II (KMG-II): from individual species to whole genera.</title>
        <authorList>
            <person name="Goeker M."/>
        </authorList>
    </citation>
    <scope>NUCLEOTIDE SEQUENCE [LARGE SCALE GENOMIC DNA]</scope>
    <source>
        <strain evidence="5 6">DSM 28229</strain>
    </source>
</reference>
<dbReference type="RefSeq" id="WP_109620325.1">
    <property type="nucleotide sequence ID" value="NZ_QGDO01000005.1"/>
</dbReference>
<dbReference type="Proteomes" id="UP000245535">
    <property type="component" value="Unassembled WGS sequence"/>
</dbReference>
<dbReference type="SMART" id="SM00320">
    <property type="entry name" value="WD40"/>
    <property type="match status" value="6"/>
</dbReference>
<dbReference type="InterPro" id="IPR029030">
    <property type="entry name" value="Caspase-like_dom_sf"/>
</dbReference>
<feature type="repeat" description="WD" evidence="3">
    <location>
        <begin position="247"/>
        <end position="288"/>
    </location>
</feature>
<dbReference type="InterPro" id="IPR015943">
    <property type="entry name" value="WD40/YVTN_repeat-like_dom_sf"/>
</dbReference>
<sequence>MYKYWFYIFCFLIIPSFCLGQGEVVTFPTEGHIKQVDFSPNGKYFAIAHKSRISIWYSGSRGLRSIIQTDLAFLHDISFSADNEKIYFVGDKKVFGSQNTLKNCIWEYNLELDTTRAIICNIQDKIYNLTVNSNNQEVSIGTKGGDIFIYHLKTGSKINSRNPNKGQAILDLFYAADGTMLGFSNTKGEVGIWDLLEDELIDVYQHDDWVRAIAISPNKQLIASGDDKGCLLIHSLENDSIKSIKLPKKHTDRIYDIAFSIDSKYLASSGKDDFFNIWEADSRQFRSQNIVKNGGTITAIEFDPTGKYLATGAFLSEDLFMWNVTNLNIIPPIVYRDEEDIYPPLINISHPVVRGGQLLMTQEEILIKGNIIDEYGVSSVSVNGMKLDLTEQNDFQVYVELAMGQNDFQIKATDINGNEAIREITVTRREDETLTATNKEGHNYLLAVGINDYENYPLLNNAVSDARAIVTTLEQKYTFTAPRTIELYDNKATLDAIQDTLKYLVKNMSWNDNLMIYFSGHGIFDEILKEGYWVPVNGVPDKMSTLLSNAEIIQNIKNIRAQHIFIVADACFSGSLFNQSSKGFIENVAQYRSRWALASGRLETVGDGIAGQHSPFCQTMLDFLNQNNVKYVAVSDLVQYVKKNVAEESYQTPIGNPLRSVGDEGGEFIFERISDTE</sequence>
<evidence type="ECO:0000259" key="4">
    <source>
        <dbReference type="Pfam" id="PF00656"/>
    </source>
</evidence>
<dbReference type="Gene3D" id="2.60.40.10">
    <property type="entry name" value="Immunoglobulins"/>
    <property type="match status" value="1"/>
</dbReference>
<dbReference type="InterPro" id="IPR011600">
    <property type="entry name" value="Pept_C14_caspase"/>
</dbReference>
<dbReference type="Gene3D" id="3.40.50.1460">
    <property type="match status" value="1"/>
</dbReference>
<evidence type="ECO:0000313" key="5">
    <source>
        <dbReference type="EMBL" id="PWJ39996.1"/>
    </source>
</evidence>
<evidence type="ECO:0000256" key="2">
    <source>
        <dbReference type="ARBA" id="ARBA00022737"/>
    </source>
</evidence>
<dbReference type="SUPFAM" id="SSF50978">
    <property type="entry name" value="WD40 repeat-like"/>
    <property type="match status" value="1"/>
</dbReference>
<dbReference type="InterPro" id="IPR050505">
    <property type="entry name" value="WDR55/POC1"/>
</dbReference>
<dbReference type="Pfam" id="PF00656">
    <property type="entry name" value="Peptidase_C14"/>
    <property type="match status" value="1"/>
</dbReference>
<organism evidence="5 6">
    <name type="scientific">Sediminitomix flava</name>
    <dbReference type="NCBI Taxonomy" id="379075"/>
    <lineage>
        <taxon>Bacteria</taxon>
        <taxon>Pseudomonadati</taxon>
        <taxon>Bacteroidota</taxon>
        <taxon>Cytophagia</taxon>
        <taxon>Cytophagales</taxon>
        <taxon>Flammeovirgaceae</taxon>
        <taxon>Sediminitomix</taxon>
    </lineage>
</organism>
<evidence type="ECO:0000256" key="3">
    <source>
        <dbReference type="PROSITE-ProRule" id="PRU00221"/>
    </source>
</evidence>
<protein>
    <submittedName>
        <fullName evidence="5">WD domain G-beta repeat uncharacterized protein</fullName>
    </submittedName>
</protein>
<dbReference type="PROSITE" id="PS50294">
    <property type="entry name" value="WD_REPEATS_REGION"/>
    <property type="match status" value="1"/>
</dbReference>
<dbReference type="GO" id="GO:0004197">
    <property type="term" value="F:cysteine-type endopeptidase activity"/>
    <property type="evidence" value="ECO:0007669"/>
    <property type="project" value="InterPro"/>
</dbReference>